<dbReference type="Gene3D" id="3.40.30.60">
    <property type="entry name" value="FHIPEP family, domain 1"/>
    <property type="match status" value="1"/>
</dbReference>
<dbReference type="Gene3D" id="3.40.50.12790">
    <property type="entry name" value="FHIPEP family, domain 4"/>
    <property type="match status" value="1"/>
</dbReference>
<dbReference type="NCBIfam" id="TIGR01399">
    <property type="entry name" value="hrcV"/>
    <property type="match status" value="1"/>
</dbReference>
<dbReference type="AlphaFoldDB" id="A0A2N4TSF2"/>
<dbReference type="InterPro" id="IPR006302">
    <property type="entry name" value="T3SS_HrcV"/>
</dbReference>
<keyword evidence="7 9" id="KW-1133">Transmembrane helix</keyword>
<comment type="subcellular location">
    <subcellularLocation>
        <location evidence="1">Cell inner membrane</location>
        <topology evidence="1">Multi-pass membrane protein</topology>
    </subcellularLocation>
</comment>
<evidence type="ECO:0000256" key="1">
    <source>
        <dbReference type="ARBA" id="ARBA00004429"/>
    </source>
</evidence>
<evidence type="ECO:0000256" key="2">
    <source>
        <dbReference type="ARBA" id="ARBA00008835"/>
    </source>
</evidence>
<dbReference type="PANTHER" id="PTHR30161">
    <property type="entry name" value="FLAGELLAR EXPORT PROTEIN, MEMBRANE FLHA SUBUNIT-RELATED"/>
    <property type="match status" value="1"/>
</dbReference>
<dbReference type="PANTHER" id="PTHR30161:SF2">
    <property type="entry name" value="INVASION PROTEIN INVA"/>
    <property type="match status" value="1"/>
</dbReference>
<feature type="transmembrane region" description="Helical" evidence="9">
    <location>
        <begin position="110"/>
        <end position="129"/>
    </location>
</feature>
<dbReference type="InterPro" id="IPR001712">
    <property type="entry name" value="T3SS_FHIPEP"/>
</dbReference>
<dbReference type="GO" id="GO:0009306">
    <property type="term" value="P:protein secretion"/>
    <property type="evidence" value="ECO:0007669"/>
    <property type="project" value="InterPro"/>
</dbReference>
<keyword evidence="4" id="KW-1003">Cell membrane</keyword>
<keyword evidence="8 9" id="KW-0472">Membrane</keyword>
<evidence type="ECO:0000256" key="6">
    <source>
        <dbReference type="ARBA" id="ARBA00022692"/>
    </source>
</evidence>
<dbReference type="RefSeq" id="WP_102065731.1">
    <property type="nucleotide sequence ID" value="NZ_PKQE01000002.1"/>
</dbReference>
<gene>
    <name evidence="10" type="ORF">C0Q88_12035</name>
</gene>
<dbReference type="InterPro" id="IPR042196">
    <property type="entry name" value="FHIPEP_4"/>
</dbReference>
<dbReference type="InterPro" id="IPR025505">
    <property type="entry name" value="FHIPEP_CS"/>
</dbReference>
<keyword evidence="6 9" id="KW-0812">Transmembrane</keyword>
<comment type="caution">
    <text evidence="10">The sequence shown here is derived from an EMBL/GenBank/DDBJ whole genome shotgun (WGS) entry which is preliminary data.</text>
</comment>
<dbReference type="PRINTS" id="PR00949">
    <property type="entry name" value="TYPE3IMAPROT"/>
</dbReference>
<comment type="similarity">
    <text evidence="2">Belongs to the FHIPEP (flagella/HR/invasion proteins export pore) family.</text>
</comment>
<feature type="transmembrane region" description="Helical" evidence="9">
    <location>
        <begin position="197"/>
        <end position="218"/>
    </location>
</feature>
<dbReference type="OrthoDB" id="9759185at2"/>
<dbReference type="InterPro" id="IPR042193">
    <property type="entry name" value="FHIPEP_3"/>
</dbReference>
<dbReference type="Proteomes" id="UP000234456">
    <property type="component" value="Unassembled WGS sequence"/>
</dbReference>
<keyword evidence="3" id="KW-0813">Transport</keyword>
<dbReference type="InterPro" id="IPR042194">
    <property type="entry name" value="FHIPEP_1"/>
</dbReference>
<dbReference type="PIRSF" id="PIRSF005419">
    <property type="entry name" value="FlhA"/>
    <property type="match status" value="1"/>
</dbReference>
<evidence type="ECO:0000256" key="5">
    <source>
        <dbReference type="ARBA" id="ARBA00022519"/>
    </source>
</evidence>
<evidence type="ECO:0000313" key="11">
    <source>
        <dbReference type="Proteomes" id="UP000234456"/>
    </source>
</evidence>
<accession>A0A2N4TSF2</accession>
<reference evidence="10 11" key="1">
    <citation type="submission" date="2017-12" db="EMBL/GenBank/DDBJ databases">
        <title>Draft genome sequence of Ralstonia pickettii 52.</title>
        <authorList>
            <person name="Zheng B."/>
        </authorList>
    </citation>
    <scope>NUCLEOTIDE SEQUENCE [LARGE SCALE GENOMIC DNA]</scope>
    <source>
        <strain evidence="10 11">52</strain>
    </source>
</reference>
<evidence type="ECO:0000256" key="7">
    <source>
        <dbReference type="ARBA" id="ARBA00022989"/>
    </source>
</evidence>
<organism evidence="10 11">
    <name type="scientific">Ralstonia pickettii</name>
    <name type="common">Burkholderia pickettii</name>
    <dbReference type="NCBI Taxonomy" id="329"/>
    <lineage>
        <taxon>Bacteria</taxon>
        <taxon>Pseudomonadati</taxon>
        <taxon>Pseudomonadota</taxon>
        <taxon>Betaproteobacteria</taxon>
        <taxon>Burkholderiales</taxon>
        <taxon>Burkholderiaceae</taxon>
        <taxon>Ralstonia</taxon>
    </lineage>
</organism>
<dbReference type="Gene3D" id="1.10.8.540">
    <property type="entry name" value="FHIPEP family, domain 3"/>
    <property type="match status" value="1"/>
</dbReference>
<evidence type="ECO:0000313" key="10">
    <source>
        <dbReference type="EMBL" id="PLC42668.1"/>
    </source>
</evidence>
<evidence type="ECO:0000256" key="8">
    <source>
        <dbReference type="ARBA" id="ARBA00023136"/>
    </source>
</evidence>
<proteinExistence type="inferred from homology"/>
<sequence>MAKRSAVSELSGEIGIAALVVAVIALMVLPLPTVLIDSLLGLNITLSVVLLMVTMYIPAATSLSAFPSLLLFTTLLRLSLNIASTKSILLHADAGHIIESFGKLVVGGNLVVGMVVFLIITTVQFIVIAKGSERVAEVGARFTLDAMPGKQMSIDADLRAGHMSADEARKRRALLAMESQLHGGMDGAMKFVKGDAIAGLVITLVNILAGIVIGITYHGMTAGEAANRFAVLSIGDAMVSQIPSLLISVAAGVMITRVSDDDHGAKPSSLGKEIVRQLSTSARAMFTASALLAGFALVPGFPSFLFVALAGVVFGFGYTLRKRLNAGSTTDTDALPALLREGSKDKAPTIADKAPSFTAPLGVRLGMRLAEGLDIPKLDAAFQSGRHALAEELGLPFPGIAVWKSAAQPEDSYEVRVHDIPGDPVVMPEGKVSAEALPEPLRAQALAAPDAPLHAEQVIADHVVHVLRKHAHLFIGLQETQWIMERVTTEYPGLVTEAQKAVPAQRMADVLRRLLEEQVPIRNMRAILESLVIWGPKEKDTLMLVEYVRGDLGRQIAHQATSGSRKMPAILLDPAVEQTVRQAIKPTPAGNFLTLDPQQVDTIVTRLEHMSRSAPQSAAAQSGALAIVTSMDIRRYVRRMIEPRLQALNVYSFQELGAYVDLQPVGKLTL</sequence>
<evidence type="ECO:0000256" key="3">
    <source>
        <dbReference type="ARBA" id="ARBA00022448"/>
    </source>
</evidence>
<name>A0A2N4TSF2_RALPI</name>
<dbReference type="GO" id="GO:0005886">
    <property type="term" value="C:plasma membrane"/>
    <property type="evidence" value="ECO:0007669"/>
    <property type="project" value="UniProtKB-SubCell"/>
</dbReference>
<evidence type="ECO:0000256" key="9">
    <source>
        <dbReference type="SAM" id="Phobius"/>
    </source>
</evidence>
<dbReference type="PROSITE" id="PS00994">
    <property type="entry name" value="FHIPEP"/>
    <property type="match status" value="1"/>
</dbReference>
<evidence type="ECO:0000256" key="4">
    <source>
        <dbReference type="ARBA" id="ARBA00022475"/>
    </source>
</evidence>
<keyword evidence="5" id="KW-0997">Cell inner membrane</keyword>
<protein>
    <submittedName>
        <fullName evidence="10">EscV/YscV/HrcV family type III secretion system export apparatus protein</fullName>
    </submittedName>
</protein>
<dbReference type="Pfam" id="PF00771">
    <property type="entry name" value="FHIPEP"/>
    <property type="match status" value="1"/>
</dbReference>
<dbReference type="EMBL" id="PKQE01000002">
    <property type="protein sequence ID" value="PLC42668.1"/>
    <property type="molecule type" value="Genomic_DNA"/>
</dbReference>
<feature type="transmembrane region" description="Helical" evidence="9">
    <location>
        <begin position="12"/>
        <end position="32"/>
    </location>
</feature>